<protein>
    <submittedName>
        <fullName evidence="2">Helix-turn-helix domain-containing protein</fullName>
    </submittedName>
</protein>
<dbReference type="Pfam" id="PF12728">
    <property type="entry name" value="HTH_17"/>
    <property type="match status" value="1"/>
</dbReference>
<accession>A0A6N8SA04</accession>
<sequence>MPMNMRTKEAAHYLGLSKSTLDKLRCFGGGPRYYKLGKPVVYAVGDLDAWKAERARTSTWGAANQNAPVSAAA</sequence>
<dbReference type="InterPro" id="IPR041657">
    <property type="entry name" value="HTH_17"/>
</dbReference>
<dbReference type="InterPro" id="IPR009061">
    <property type="entry name" value="DNA-bd_dom_put_sf"/>
</dbReference>
<proteinExistence type="predicted"/>
<keyword evidence="3" id="KW-1185">Reference proteome</keyword>
<dbReference type="EMBL" id="WUMK01000004">
    <property type="protein sequence ID" value="MXN45905.1"/>
    <property type="molecule type" value="Genomic_DNA"/>
</dbReference>
<dbReference type="Proteomes" id="UP000435802">
    <property type="component" value="Unassembled WGS sequence"/>
</dbReference>
<gene>
    <name evidence="2" type="ORF">GR138_11940</name>
</gene>
<dbReference type="SUPFAM" id="SSF46955">
    <property type="entry name" value="Putative DNA-binding domain"/>
    <property type="match status" value="1"/>
</dbReference>
<evidence type="ECO:0000313" key="2">
    <source>
        <dbReference type="EMBL" id="MXN45905.1"/>
    </source>
</evidence>
<dbReference type="OrthoDB" id="9806994at2"/>
<dbReference type="AlphaFoldDB" id="A0A6N8SA04"/>
<feature type="domain" description="Helix-turn-helix" evidence="1">
    <location>
        <begin position="5"/>
        <end position="54"/>
    </location>
</feature>
<evidence type="ECO:0000313" key="3">
    <source>
        <dbReference type="Proteomes" id="UP000435802"/>
    </source>
</evidence>
<name>A0A6N8SA04_9HYPH</name>
<comment type="caution">
    <text evidence="2">The sequence shown here is derived from an EMBL/GenBank/DDBJ whole genome shotgun (WGS) entry which is preliminary data.</text>
</comment>
<organism evidence="2 3">
    <name type="scientific">Shinella kummerowiae</name>
    <dbReference type="NCBI Taxonomy" id="417745"/>
    <lineage>
        <taxon>Bacteria</taxon>
        <taxon>Pseudomonadati</taxon>
        <taxon>Pseudomonadota</taxon>
        <taxon>Alphaproteobacteria</taxon>
        <taxon>Hyphomicrobiales</taxon>
        <taxon>Rhizobiaceae</taxon>
        <taxon>Shinella</taxon>
    </lineage>
</organism>
<evidence type="ECO:0000259" key="1">
    <source>
        <dbReference type="Pfam" id="PF12728"/>
    </source>
</evidence>
<reference evidence="2 3" key="1">
    <citation type="submission" date="2019-12" db="EMBL/GenBank/DDBJ databases">
        <title>Shinella kummerowiae sp. nov., a symbiotic bacterium isolated from root nodules of the herbal legume Kummerowia stipulacea.</title>
        <authorList>
            <person name="Gao J."/>
        </authorList>
    </citation>
    <scope>NUCLEOTIDE SEQUENCE [LARGE SCALE GENOMIC DNA]</scope>
    <source>
        <strain evidence="2 3">CCBAU 25048</strain>
    </source>
</reference>